<gene>
    <name evidence="1" type="ORF">AYBTSS11_LOCUS1084</name>
</gene>
<sequence length="71" mass="7893">MKEEGLNEGVRFAFFGFDFAQKWGVREADCSEDDSDSNKCGESVEKKKMECIDGGFSSRKVSAGLKTNRDS</sequence>
<evidence type="ECO:0000313" key="1">
    <source>
        <dbReference type="EMBL" id="CAJ1818520.1"/>
    </source>
</evidence>
<name>A0AA86V8V9_9FABA</name>
<proteinExistence type="predicted"/>
<dbReference type="EMBL" id="OY731398">
    <property type="protein sequence ID" value="CAJ1818520.1"/>
    <property type="molecule type" value="Genomic_DNA"/>
</dbReference>
<keyword evidence="2" id="KW-1185">Reference proteome</keyword>
<dbReference type="AlphaFoldDB" id="A0AA86V8V9"/>
<protein>
    <submittedName>
        <fullName evidence="1">Uncharacterized protein</fullName>
    </submittedName>
</protein>
<reference evidence="1" key="1">
    <citation type="submission" date="2023-10" db="EMBL/GenBank/DDBJ databases">
        <authorList>
            <person name="Domelevo Entfellner J.-B."/>
        </authorList>
    </citation>
    <scope>NUCLEOTIDE SEQUENCE</scope>
</reference>
<dbReference type="Gramene" id="rna-AYBTSS11_LOCUS1084">
    <property type="protein sequence ID" value="CAJ1818520.1"/>
    <property type="gene ID" value="gene-AYBTSS11_LOCUS1084"/>
</dbReference>
<organism evidence="1 2">
    <name type="scientific">Sphenostylis stenocarpa</name>
    <dbReference type="NCBI Taxonomy" id="92480"/>
    <lineage>
        <taxon>Eukaryota</taxon>
        <taxon>Viridiplantae</taxon>
        <taxon>Streptophyta</taxon>
        <taxon>Embryophyta</taxon>
        <taxon>Tracheophyta</taxon>
        <taxon>Spermatophyta</taxon>
        <taxon>Magnoliopsida</taxon>
        <taxon>eudicotyledons</taxon>
        <taxon>Gunneridae</taxon>
        <taxon>Pentapetalae</taxon>
        <taxon>rosids</taxon>
        <taxon>fabids</taxon>
        <taxon>Fabales</taxon>
        <taxon>Fabaceae</taxon>
        <taxon>Papilionoideae</taxon>
        <taxon>50 kb inversion clade</taxon>
        <taxon>NPAAA clade</taxon>
        <taxon>indigoferoid/millettioid clade</taxon>
        <taxon>Phaseoleae</taxon>
        <taxon>Sphenostylis</taxon>
    </lineage>
</organism>
<dbReference type="Proteomes" id="UP001189624">
    <property type="component" value="Chromosome 1"/>
</dbReference>
<evidence type="ECO:0000313" key="2">
    <source>
        <dbReference type="Proteomes" id="UP001189624"/>
    </source>
</evidence>
<accession>A0AA86V8V9</accession>